<proteinExistence type="predicted"/>
<accession>A0A1F7GJD0</accession>
<comment type="caution">
    <text evidence="1">The sequence shown here is derived from an EMBL/GenBank/DDBJ whole genome shotgun (WGS) entry which is preliminary data.</text>
</comment>
<reference evidence="1 2" key="1">
    <citation type="journal article" date="2016" name="Nat. Commun.">
        <title>Thousands of microbial genomes shed light on interconnected biogeochemical processes in an aquifer system.</title>
        <authorList>
            <person name="Anantharaman K."/>
            <person name="Brown C.T."/>
            <person name="Hug L.A."/>
            <person name="Sharon I."/>
            <person name="Castelle C.J."/>
            <person name="Probst A.J."/>
            <person name="Thomas B.C."/>
            <person name="Singh A."/>
            <person name="Wilkins M.J."/>
            <person name="Karaoz U."/>
            <person name="Brodie E.L."/>
            <person name="Williams K.H."/>
            <person name="Hubbard S.S."/>
            <person name="Banfield J.F."/>
        </authorList>
    </citation>
    <scope>NUCLEOTIDE SEQUENCE [LARGE SCALE GENOMIC DNA]</scope>
</reference>
<dbReference type="AlphaFoldDB" id="A0A1F7GJD0"/>
<organism evidence="1 2">
    <name type="scientific">Candidatus Roizmanbacteria bacterium RIFCSPHIGHO2_01_FULL_39_24</name>
    <dbReference type="NCBI Taxonomy" id="1802032"/>
    <lineage>
        <taxon>Bacteria</taxon>
        <taxon>Candidatus Roizmaniibacteriota</taxon>
    </lineage>
</organism>
<gene>
    <name evidence="1" type="ORF">A2799_04185</name>
</gene>
<sequence length="205" mass="22947">MTGEEERREPLPRVAYVTEFYYNPETQMFTVGEGEKVVTTKLDHVEDVFAFLEGADFTDEVTDFADHTMGLGFTGAIVEYPSMRRWIADLDDRRGREVKDIVIDEMVKVWGLLNQGLGLQERPKGKTHMDFRVSLFPDGTFIINTFGNCACLGRTPDGVMGISVPRGSEDIESPMGNTLHNADTPVQRLSLFVGAGTLAWLARHQ</sequence>
<dbReference type="Proteomes" id="UP000176850">
    <property type="component" value="Unassembled WGS sequence"/>
</dbReference>
<evidence type="ECO:0000313" key="2">
    <source>
        <dbReference type="Proteomes" id="UP000176850"/>
    </source>
</evidence>
<protein>
    <submittedName>
        <fullName evidence="1">Uncharacterized protein</fullName>
    </submittedName>
</protein>
<dbReference type="EMBL" id="MFZH01000020">
    <property type="protein sequence ID" value="OGK18989.1"/>
    <property type="molecule type" value="Genomic_DNA"/>
</dbReference>
<evidence type="ECO:0000313" key="1">
    <source>
        <dbReference type="EMBL" id="OGK18989.1"/>
    </source>
</evidence>
<name>A0A1F7GJD0_9BACT</name>